<dbReference type="EMBL" id="ML208262">
    <property type="protein sequence ID" value="TFK75704.1"/>
    <property type="molecule type" value="Genomic_DNA"/>
</dbReference>
<evidence type="ECO:0000313" key="1">
    <source>
        <dbReference type="EMBL" id="TFK75704.1"/>
    </source>
</evidence>
<organism evidence="1 2">
    <name type="scientific">Pluteus cervinus</name>
    <dbReference type="NCBI Taxonomy" id="181527"/>
    <lineage>
        <taxon>Eukaryota</taxon>
        <taxon>Fungi</taxon>
        <taxon>Dikarya</taxon>
        <taxon>Basidiomycota</taxon>
        <taxon>Agaricomycotina</taxon>
        <taxon>Agaricomycetes</taxon>
        <taxon>Agaricomycetidae</taxon>
        <taxon>Agaricales</taxon>
        <taxon>Pluteineae</taxon>
        <taxon>Pluteaceae</taxon>
        <taxon>Pluteus</taxon>
    </lineage>
</organism>
<evidence type="ECO:0000313" key="2">
    <source>
        <dbReference type="Proteomes" id="UP000308600"/>
    </source>
</evidence>
<name>A0ACD3BDJ5_9AGAR</name>
<gene>
    <name evidence="1" type="ORF">BDN72DRAFT_757313</name>
</gene>
<keyword evidence="2" id="KW-1185">Reference proteome</keyword>
<reference evidence="1 2" key="1">
    <citation type="journal article" date="2019" name="Nat. Ecol. Evol.">
        <title>Megaphylogeny resolves global patterns of mushroom evolution.</title>
        <authorList>
            <person name="Varga T."/>
            <person name="Krizsan K."/>
            <person name="Foldi C."/>
            <person name="Dima B."/>
            <person name="Sanchez-Garcia M."/>
            <person name="Sanchez-Ramirez S."/>
            <person name="Szollosi G.J."/>
            <person name="Szarkandi J.G."/>
            <person name="Papp V."/>
            <person name="Albert L."/>
            <person name="Andreopoulos W."/>
            <person name="Angelini C."/>
            <person name="Antonin V."/>
            <person name="Barry K.W."/>
            <person name="Bougher N.L."/>
            <person name="Buchanan P."/>
            <person name="Buyck B."/>
            <person name="Bense V."/>
            <person name="Catcheside P."/>
            <person name="Chovatia M."/>
            <person name="Cooper J."/>
            <person name="Damon W."/>
            <person name="Desjardin D."/>
            <person name="Finy P."/>
            <person name="Geml J."/>
            <person name="Haridas S."/>
            <person name="Hughes K."/>
            <person name="Justo A."/>
            <person name="Karasinski D."/>
            <person name="Kautmanova I."/>
            <person name="Kiss B."/>
            <person name="Kocsube S."/>
            <person name="Kotiranta H."/>
            <person name="LaButti K.M."/>
            <person name="Lechner B.E."/>
            <person name="Liimatainen K."/>
            <person name="Lipzen A."/>
            <person name="Lukacs Z."/>
            <person name="Mihaltcheva S."/>
            <person name="Morgado L.N."/>
            <person name="Niskanen T."/>
            <person name="Noordeloos M.E."/>
            <person name="Ohm R.A."/>
            <person name="Ortiz-Santana B."/>
            <person name="Ovrebo C."/>
            <person name="Racz N."/>
            <person name="Riley R."/>
            <person name="Savchenko A."/>
            <person name="Shiryaev A."/>
            <person name="Soop K."/>
            <person name="Spirin V."/>
            <person name="Szebenyi C."/>
            <person name="Tomsovsky M."/>
            <person name="Tulloss R.E."/>
            <person name="Uehling J."/>
            <person name="Grigoriev I.V."/>
            <person name="Vagvolgyi C."/>
            <person name="Papp T."/>
            <person name="Martin F.M."/>
            <person name="Miettinen O."/>
            <person name="Hibbett D.S."/>
            <person name="Nagy L.G."/>
        </authorList>
    </citation>
    <scope>NUCLEOTIDE SEQUENCE [LARGE SCALE GENOMIC DNA]</scope>
    <source>
        <strain evidence="1 2">NL-1719</strain>
    </source>
</reference>
<protein>
    <submittedName>
        <fullName evidence="1">Uncharacterized protein</fullName>
    </submittedName>
</protein>
<dbReference type="Proteomes" id="UP000308600">
    <property type="component" value="Unassembled WGS sequence"/>
</dbReference>
<accession>A0ACD3BDJ5</accession>
<sequence>MSESSSLETGPFTLITVPTIPQEKKDEIAEVFYWDMSCVHNCLIRGMNSVWLTAPHVKPKDQASFLGYCITLIETIHMHHHGEEVTVFPALAKQLNMEHNLEQHESFQGAMDEFEKYIKDVQAKKEKYDGQRTRDLLKAFSDPLVQHLHDEILTIAPEQLLKVDQADLDAMMAGMAKHIKEASLFTTFPFVLSHHNFSEIPEWPPAPAPLMWFARNISYRRYSNYWKFSPWNNKGRLQSYVQTVAA</sequence>
<proteinExistence type="predicted"/>